<dbReference type="CDD" id="cd12193">
    <property type="entry name" value="bZIP_GCN4"/>
    <property type="match status" value="1"/>
</dbReference>
<reference evidence="11 12" key="1">
    <citation type="submission" date="2017-10" db="EMBL/GenBank/DDBJ databases">
        <title>Comparative genomics in systemic dimorphic fungi from Ajellomycetaceae.</title>
        <authorList>
            <person name="Munoz J.F."/>
            <person name="Mcewen J.G."/>
            <person name="Clay O.K."/>
            <person name="Cuomo C.A."/>
        </authorList>
    </citation>
    <scope>NUCLEOTIDE SEQUENCE [LARGE SCALE GENOMIC DNA]</scope>
    <source>
        <strain evidence="11 12">UAMH5409</strain>
    </source>
</reference>
<dbReference type="OrthoDB" id="5419235at2759"/>
<evidence type="ECO:0000313" key="12">
    <source>
        <dbReference type="Proteomes" id="UP000223968"/>
    </source>
</evidence>
<accession>A0A2B7XT09</accession>
<evidence type="ECO:0000256" key="1">
    <source>
        <dbReference type="ARBA" id="ARBA00004123"/>
    </source>
</evidence>
<dbReference type="EMBL" id="PDNB01000063">
    <property type="protein sequence ID" value="PGH12099.1"/>
    <property type="molecule type" value="Genomic_DNA"/>
</dbReference>
<evidence type="ECO:0000256" key="2">
    <source>
        <dbReference type="ARBA" id="ARBA00022605"/>
    </source>
</evidence>
<keyword evidence="12" id="KW-1185">Reference proteome</keyword>
<gene>
    <name evidence="11" type="ORF">AJ79_04498</name>
</gene>
<dbReference type="STRING" id="1447875.A0A2B7XT09"/>
<feature type="compositionally biased region" description="Pro residues" evidence="9">
    <location>
        <begin position="117"/>
        <end position="132"/>
    </location>
</feature>
<feature type="region of interest" description="Disordered" evidence="9">
    <location>
        <begin position="106"/>
        <end position="136"/>
    </location>
</feature>
<dbReference type="GO" id="GO:0003700">
    <property type="term" value="F:DNA-binding transcription factor activity"/>
    <property type="evidence" value="ECO:0007669"/>
    <property type="project" value="InterPro"/>
</dbReference>
<dbReference type="PROSITE" id="PS00036">
    <property type="entry name" value="BZIP_BASIC"/>
    <property type="match status" value="1"/>
</dbReference>
<comment type="subcellular location">
    <subcellularLocation>
        <location evidence="1">Nucleus</location>
    </subcellularLocation>
</comment>
<evidence type="ECO:0000256" key="8">
    <source>
        <dbReference type="ARBA" id="ARBA00061302"/>
    </source>
</evidence>
<dbReference type="SUPFAM" id="SSF57959">
    <property type="entry name" value="Leucine zipper domain"/>
    <property type="match status" value="1"/>
</dbReference>
<name>A0A2B7XT09_9EURO</name>
<keyword evidence="5" id="KW-0010">Activator</keyword>
<feature type="compositionally biased region" description="Basic and acidic residues" evidence="9">
    <location>
        <begin position="342"/>
        <end position="353"/>
    </location>
</feature>
<keyword evidence="3" id="KW-0805">Transcription regulation</keyword>
<dbReference type="AlphaFoldDB" id="A0A2B7XT09"/>
<dbReference type="GO" id="GO:0003677">
    <property type="term" value="F:DNA binding"/>
    <property type="evidence" value="ECO:0007669"/>
    <property type="project" value="UniProtKB-KW"/>
</dbReference>
<evidence type="ECO:0000256" key="6">
    <source>
        <dbReference type="ARBA" id="ARBA00023163"/>
    </source>
</evidence>
<evidence type="ECO:0000259" key="10">
    <source>
        <dbReference type="PROSITE" id="PS00036"/>
    </source>
</evidence>
<dbReference type="InterPro" id="IPR046347">
    <property type="entry name" value="bZIP_sf"/>
</dbReference>
<dbReference type="GO" id="GO:0005634">
    <property type="term" value="C:nucleus"/>
    <property type="evidence" value="ECO:0007669"/>
    <property type="project" value="UniProtKB-SubCell"/>
</dbReference>
<evidence type="ECO:0000256" key="7">
    <source>
        <dbReference type="ARBA" id="ARBA00023242"/>
    </source>
</evidence>
<keyword evidence="4" id="KW-0238">DNA-binding</keyword>
<dbReference type="GO" id="GO:0008652">
    <property type="term" value="P:amino acid biosynthetic process"/>
    <property type="evidence" value="ECO:0007669"/>
    <property type="project" value="UniProtKB-KW"/>
</dbReference>
<feature type="domain" description="BZIP" evidence="10">
    <location>
        <begin position="339"/>
        <end position="353"/>
    </location>
</feature>
<feature type="compositionally biased region" description="Low complexity" evidence="9">
    <location>
        <begin position="294"/>
        <end position="306"/>
    </location>
</feature>
<keyword evidence="2" id="KW-0028">Amino-acid biosynthesis</keyword>
<dbReference type="InterPro" id="IPR004827">
    <property type="entry name" value="bZIP"/>
</dbReference>
<protein>
    <recommendedName>
        <fullName evidence="10">BZIP domain-containing protein</fullName>
    </recommendedName>
</protein>
<evidence type="ECO:0000313" key="11">
    <source>
        <dbReference type="EMBL" id="PGH12099.1"/>
    </source>
</evidence>
<keyword evidence="6" id="KW-0804">Transcription</keyword>
<dbReference type="FunFam" id="3.30.160.60:FF:001491">
    <property type="entry name" value="Cross-pathway control protein A"/>
    <property type="match status" value="1"/>
</dbReference>
<evidence type="ECO:0000256" key="3">
    <source>
        <dbReference type="ARBA" id="ARBA00023015"/>
    </source>
</evidence>
<comment type="similarity">
    <text evidence="8">Belongs to the bZIP family. GCN4 subfamily.</text>
</comment>
<feature type="region of interest" description="Disordered" evidence="9">
    <location>
        <begin position="36"/>
        <end position="77"/>
    </location>
</feature>
<proteinExistence type="inferred from homology"/>
<comment type="caution">
    <text evidence="11">The sequence shown here is derived from an EMBL/GenBank/DDBJ whole genome shotgun (WGS) entry which is preliminary data.</text>
</comment>
<feature type="compositionally biased region" description="Polar residues" evidence="9">
    <location>
        <begin position="281"/>
        <end position="290"/>
    </location>
</feature>
<evidence type="ECO:0000256" key="4">
    <source>
        <dbReference type="ARBA" id="ARBA00023125"/>
    </source>
</evidence>
<sequence>MAFSTPIVAASGSKLPALCAPDRLCALSAKPAFLAPSSRRDSAPASHLSPDLAFNHTQHPRRHSHHPQQLPQYLFSGSPVQDPRVAKVISQSQGYSNSLLAAQSRPSGVRPASFHAAPPPSISPRSNRPPVPSFSNSAENLSTCQNLINQQPHRRIMSTSNLQDFSDLIDFPANLSADDFVSSSTLDFSSINGSAKMENSVTVSPKDLMLDAAFPPSTTFTDISTPPSFGSPGYFSQNTSPLVFADSELAPGHEQWDSLFPSDLPLPATTAKKVAHDLQTTVAPASSSPVKGNGSSPEESPRSGRPSIRHSSISGVKPRHREKPLPPIRYDPNDTTAAKRARNTEAARKSRARKVELQAQMEARIAELEASLAESREREAYWKSLAEARN</sequence>
<keyword evidence="7" id="KW-0539">Nucleus</keyword>
<feature type="region of interest" description="Disordered" evidence="9">
    <location>
        <begin position="281"/>
        <end position="353"/>
    </location>
</feature>
<dbReference type="Proteomes" id="UP000223968">
    <property type="component" value="Unassembled WGS sequence"/>
</dbReference>
<organism evidence="11 12">
    <name type="scientific">Helicocarpus griseus UAMH5409</name>
    <dbReference type="NCBI Taxonomy" id="1447875"/>
    <lineage>
        <taxon>Eukaryota</taxon>
        <taxon>Fungi</taxon>
        <taxon>Dikarya</taxon>
        <taxon>Ascomycota</taxon>
        <taxon>Pezizomycotina</taxon>
        <taxon>Eurotiomycetes</taxon>
        <taxon>Eurotiomycetidae</taxon>
        <taxon>Onygenales</taxon>
        <taxon>Ajellomycetaceae</taxon>
        <taxon>Helicocarpus</taxon>
    </lineage>
</organism>
<dbReference type="Gene3D" id="3.30.160.60">
    <property type="entry name" value="Classic Zinc Finger"/>
    <property type="match status" value="1"/>
</dbReference>
<evidence type="ECO:0000256" key="5">
    <source>
        <dbReference type="ARBA" id="ARBA00023159"/>
    </source>
</evidence>
<evidence type="ECO:0000256" key="9">
    <source>
        <dbReference type="SAM" id="MobiDB-lite"/>
    </source>
</evidence>